<dbReference type="Pfam" id="PF00789">
    <property type="entry name" value="UBX"/>
    <property type="match status" value="1"/>
</dbReference>
<feature type="compositionally biased region" description="Polar residues" evidence="1">
    <location>
        <begin position="81"/>
        <end position="90"/>
    </location>
</feature>
<dbReference type="FunFam" id="1.10.8.10:FF:000020">
    <property type="entry name" value="NSFL1 (p97) cofactor (p47)"/>
    <property type="match status" value="1"/>
</dbReference>
<dbReference type="InterPro" id="IPR029071">
    <property type="entry name" value="Ubiquitin-like_domsf"/>
</dbReference>
<dbReference type="Pfam" id="PF14555">
    <property type="entry name" value="UBA_4"/>
    <property type="match status" value="1"/>
</dbReference>
<dbReference type="EMBL" id="QDEB01029170">
    <property type="protein sequence ID" value="RZC40072.1"/>
    <property type="molecule type" value="Genomic_DNA"/>
</dbReference>
<dbReference type="GO" id="GO:0005829">
    <property type="term" value="C:cytosol"/>
    <property type="evidence" value="ECO:0007669"/>
    <property type="project" value="TreeGrafter"/>
</dbReference>
<dbReference type="GO" id="GO:0000045">
    <property type="term" value="P:autophagosome assembly"/>
    <property type="evidence" value="ECO:0007669"/>
    <property type="project" value="TreeGrafter"/>
</dbReference>
<reference evidence="4 5" key="1">
    <citation type="submission" date="2017-03" db="EMBL/GenBank/DDBJ databases">
        <title>Genome of the blue death feigning beetle - Asbolus verrucosus.</title>
        <authorList>
            <person name="Rider S.D."/>
        </authorList>
    </citation>
    <scope>NUCLEOTIDE SEQUENCE [LARGE SCALE GENOMIC DNA]</scope>
    <source>
        <strain evidence="4">Butters</strain>
        <tissue evidence="4">Head and leg muscle</tissue>
    </source>
</reference>
<dbReference type="InterPro" id="IPR001012">
    <property type="entry name" value="UBX_dom"/>
</dbReference>
<gene>
    <name evidence="4" type="ORF">BDFB_004571</name>
</gene>
<protein>
    <submittedName>
        <fullName evidence="4">NSFL1 cofactor p47</fullName>
    </submittedName>
</protein>
<dbReference type="Pfam" id="PF08059">
    <property type="entry name" value="SEP"/>
    <property type="match status" value="1"/>
</dbReference>
<dbReference type="InterPro" id="IPR012989">
    <property type="entry name" value="SEP_domain"/>
</dbReference>
<dbReference type="STRING" id="1661398.A0A482W4J6"/>
<evidence type="ECO:0000259" key="3">
    <source>
        <dbReference type="PROSITE" id="PS51399"/>
    </source>
</evidence>
<dbReference type="InterPro" id="IPR009060">
    <property type="entry name" value="UBA-like_sf"/>
</dbReference>
<dbReference type="GO" id="GO:0043130">
    <property type="term" value="F:ubiquitin binding"/>
    <property type="evidence" value="ECO:0007669"/>
    <property type="project" value="TreeGrafter"/>
</dbReference>
<dbReference type="PROSITE" id="PS50033">
    <property type="entry name" value="UBX"/>
    <property type="match status" value="1"/>
</dbReference>
<feature type="domain" description="SEP" evidence="3">
    <location>
        <begin position="174"/>
        <end position="237"/>
    </location>
</feature>
<dbReference type="Gene3D" id="3.30.420.210">
    <property type="entry name" value="SEP domain"/>
    <property type="match status" value="1"/>
</dbReference>
<dbReference type="AlphaFoldDB" id="A0A482W4J6"/>
<feature type="region of interest" description="Disordered" evidence="1">
    <location>
        <begin position="266"/>
        <end position="286"/>
    </location>
</feature>
<sequence>MSDNDELVSQFTAITGIDDERARFYLESSAWKLDVAISRYYESDGLDPGEEDPVVQEQPATDQSHQTTPPKPKSKTTNSNFATLNTLTTSSDEEEEEGQAFYAGGSEHSGQQVLGPSKKKDFVAGMFKSVRKHGVEILDQKPGGSKAFKGTGYKLGQTADDSVEVAGADAPRSSPEVTLKLWKDGFNVNDGELRSYTDPANTEFLQSIQRGEIPQELRQGSSEVYLSMEDHRMEAFKKTLDRGVKPFTGQGYTLGNPAPPVVGATGEEDKPANEARAKAAANVDNSQPTTNIQIRLSDGSRLIAQFNQTHTVGQARM</sequence>
<dbReference type="SUPFAM" id="SSF54236">
    <property type="entry name" value="Ubiquitin-like"/>
    <property type="match status" value="1"/>
</dbReference>
<dbReference type="GO" id="GO:0043161">
    <property type="term" value="P:proteasome-mediated ubiquitin-dependent protein catabolic process"/>
    <property type="evidence" value="ECO:0007669"/>
    <property type="project" value="TreeGrafter"/>
</dbReference>
<dbReference type="Proteomes" id="UP000292052">
    <property type="component" value="Unassembled WGS sequence"/>
</dbReference>
<feature type="compositionally biased region" description="Basic and acidic residues" evidence="1">
    <location>
        <begin position="267"/>
        <end position="277"/>
    </location>
</feature>
<dbReference type="SMART" id="SM00553">
    <property type="entry name" value="SEP"/>
    <property type="match status" value="1"/>
</dbReference>
<dbReference type="Gene3D" id="1.10.8.10">
    <property type="entry name" value="DNA helicase RuvA subunit, C-terminal domain"/>
    <property type="match status" value="1"/>
</dbReference>
<feature type="region of interest" description="Disordered" evidence="1">
    <location>
        <begin position="43"/>
        <end position="116"/>
    </location>
</feature>
<dbReference type="CDD" id="cd14348">
    <property type="entry name" value="UBA_p47"/>
    <property type="match status" value="1"/>
</dbReference>
<dbReference type="GO" id="GO:0007030">
    <property type="term" value="P:Golgi organization"/>
    <property type="evidence" value="ECO:0007669"/>
    <property type="project" value="TreeGrafter"/>
</dbReference>
<dbReference type="InterPro" id="IPR036241">
    <property type="entry name" value="NSFL1C_SEP_dom_sf"/>
</dbReference>
<dbReference type="SUPFAM" id="SSF102848">
    <property type="entry name" value="NSFL1 (p97 ATPase) cofactor p47, SEP domain"/>
    <property type="match status" value="1"/>
</dbReference>
<dbReference type="SUPFAM" id="SSF46934">
    <property type="entry name" value="UBA-like"/>
    <property type="match status" value="1"/>
</dbReference>
<dbReference type="PROSITE" id="PS51399">
    <property type="entry name" value="SEP"/>
    <property type="match status" value="1"/>
</dbReference>
<dbReference type="Gene3D" id="3.10.20.90">
    <property type="entry name" value="Phosphatidylinositol 3-kinase Catalytic Subunit, Chain A, domain 1"/>
    <property type="match status" value="1"/>
</dbReference>
<evidence type="ECO:0000313" key="4">
    <source>
        <dbReference type="EMBL" id="RZC40072.1"/>
    </source>
</evidence>
<dbReference type="OrthoDB" id="25887at2759"/>
<dbReference type="GO" id="GO:0005634">
    <property type="term" value="C:nucleus"/>
    <property type="evidence" value="ECO:0007669"/>
    <property type="project" value="TreeGrafter"/>
</dbReference>
<dbReference type="PANTHER" id="PTHR23333:SF20">
    <property type="entry name" value="NSFL1 COFACTOR P47"/>
    <property type="match status" value="1"/>
</dbReference>
<accession>A0A482W4J6</accession>
<name>A0A482W4J6_ASBVE</name>
<evidence type="ECO:0000259" key="2">
    <source>
        <dbReference type="PROSITE" id="PS50033"/>
    </source>
</evidence>
<evidence type="ECO:0000256" key="1">
    <source>
        <dbReference type="SAM" id="MobiDB-lite"/>
    </source>
</evidence>
<organism evidence="4 5">
    <name type="scientific">Asbolus verrucosus</name>
    <name type="common">Desert ironclad beetle</name>
    <dbReference type="NCBI Taxonomy" id="1661398"/>
    <lineage>
        <taxon>Eukaryota</taxon>
        <taxon>Metazoa</taxon>
        <taxon>Ecdysozoa</taxon>
        <taxon>Arthropoda</taxon>
        <taxon>Hexapoda</taxon>
        <taxon>Insecta</taxon>
        <taxon>Pterygota</taxon>
        <taxon>Neoptera</taxon>
        <taxon>Endopterygota</taxon>
        <taxon>Coleoptera</taxon>
        <taxon>Polyphaga</taxon>
        <taxon>Cucujiformia</taxon>
        <taxon>Tenebrionidae</taxon>
        <taxon>Pimeliinae</taxon>
        <taxon>Asbolus</taxon>
    </lineage>
</organism>
<feature type="compositionally biased region" description="Acidic residues" evidence="1">
    <location>
        <begin position="44"/>
        <end position="54"/>
    </location>
</feature>
<dbReference type="GO" id="GO:0061025">
    <property type="term" value="P:membrane fusion"/>
    <property type="evidence" value="ECO:0007669"/>
    <property type="project" value="TreeGrafter"/>
</dbReference>
<dbReference type="GO" id="GO:0031468">
    <property type="term" value="P:nuclear membrane reassembly"/>
    <property type="evidence" value="ECO:0007669"/>
    <property type="project" value="TreeGrafter"/>
</dbReference>
<comment type="caution">
    <text evidence="4">The sequence shown here is derived from an EMBL/GenBank/DDBJ whole genome shotgun (WGS) entry which is preliminary data.</text>
</comment>
<dbReference type="FunFam" id="3.30.420.210:FF:000002">
    <property type="entry name" value="UBX domain-containing protein 1"/>
    <property type="match status" value="1"/>
</dbReference>
<feature type="domain" description="UBX" evidence="2">
    <location>
        <begin position="285"/>
        <end position="317"/>
    </location>
</feature>
<keyword evidence="5" id="KW-1185">Reference proteome</keyword>
<evidence type="ECO:0000313" key="5">
    <source>
        <dbReference type="Proteomes" id="UP000292052"/>
    </source>
</evidence>
<proteinExistence type="predicted"/>
<dbReference type="PANTHER" id="PTHR23333">
    <property type="entry name" value="UBX DOMAIN CONTAINING PROTEIN"/>
    <property type="match status" value="1"/>
</dbReference>